<protein>
    <submittedName>
        <fullName evidence="1">Uncharacterized protein</fullName>
    </submittedName>
</protein>
<dbReference type="Proteomes" id="UP001232148">
    <property type="component" value="Unassembled WGS sequence"/>
</dbReference>
<sequence>MSQLHSPMDAARTQHIPVGLASKAQTLLSALAFLDESKRTDTSLLQYQLWILHDALRRIAALRPSCNVRNSDSLCGILQLCEDSFSTLDEALAETAVPSSDSSQRTKETNIKATALDDLRQRLAKDVNNLTLVARSLENGPGTSIGSLASTAGSLDTFCSWLLEQDILPSLTSAARKPGSSLFSVKSRVRASTTTSSVNDKDVEIHRDICLRAELIQKHMTEQPFRLNFRCRCEAEDHDDSLSFRRKFSRL</sequence>
<keyword evidence="2" id="KW-1185">Reference proteome</keyword>
<accession>A0AAD9H751</accession>
<gene>
    <name evidence="1" type="ORF">LX32DRAFT_166201</name>
</gene>
<dbReference type="AlphaFoldDB" id="A0AAD9H751"/>
<comment type="caution">
    <text evidence="1">The sequence shown here is derived from an EMBL/GenBank/DDBJ whole genome shotgun (WGS) entry which is preliminary data.</text>
</comment>
<name>A0AAD9H751_9PEZI</name>
<evidence type="ECO:0000313" key="1">
    <source>
        <dbReference type="EMBL" id="KAK2023031.1"/>
    </source>
</evidence>
<dbReference type="EMBL" id="MU843016">
    <property type="protein sequence ID" value="KAK2023031.1"/>
    <property type="molecule type" value="Genomic_DNA"/>
</dbReference>
<proteinExistence type="predicted"/>
<reference evidence="1" key="1">
    <citation type="submission" date="2021-06" db="EMBL/GenBank/DDBJ databases">
        <title>Comparative genomics, transcriptomics and evolutionary studies reveal genomic signatures of adaptation to plant cell wall in hemibiotrophic fungi.</title>
        <authorList>
            <consortium name="DOE Joint Genome Institute"/>
            <person name="Baroncelli R."/>
            <person name="Diaz J.F."/>
            <person name="Benocci T."/>
            <person name="Peng M."/>
            <person name="Battaglia E."/>
            <person name="Haridas S."/>
            <person name="Andreopoulos W."/>
            <person name="Labutti K."/>
            <person name="Pangilinan J."/>
            <person name="Floch G.L."/>
            <person name="Makela M.R."/>
            <person name="Henrissat B."/>
            <person name="Grigoriev I.V."/>
            <person name="Crouch J.A."/>
            <person name="De Vries R.P."/>
            <person name="Sukno S.A."/>
            <person name="Thon M.R."/>
        </authorList>
    </citation>
    <scope>NUCLEOTIDE SEQUENCE</scope>
    <source>
        <strain evidence="1">MAFF235873</strain>
    </source>
</reference>
<organism evidence="1 2">
    <name type="scientific">Colletotrichum zoysiae</name>
    <dbReference type="NCBI Taxonomy" id="1216348"/>
    <lineage>
        <taxon>Eukaryota</taxon>
        <taxon>Fungi</taxon>
        <taxon>Dikarya</taxon>
        <taxon>Ascomycota</taxon>
        <taxon>Pezizomycotina</taxon>
        <taxon>Sordariomycetes</taxon>
        <taxon>Hypocreomycetidae</taxon>
        <taxon>Glomerellales</taxon>
        <taxon>Glomerellaceae</taxon>
        <taxon>Colletotrichum</taxon>
        <taxon>Colletotrichum graminicola species complex</taxon>
    </lineage>
</organism>
<evidence type="ECO:0000313" key="2">
    <source>
        <dbReference type="Proteomes" id="UP001232148"/>
    </source>
</evidence>